<dbReference type="Proteomes" id="UP000320496">
    <property type="component" value="Chromosome"/>
</dbReference>
<organism evidence="2 3">
    <name type="scientific">Maioricimonas rarisocia</name>
    <dbReference type="NCBI Taxonomy" id="2528026"/>
    <lineage>
        <taxon>Bacteria</taxon>
        <taxon>Pseudomonadati</taxon>
        <taxon>Planctomycetota</taxon>
        <taxon>Planctomycetia</taxon>
        <taxon>Planctomycetales</taxon>
        <taxon>Planctomycetaceae</taxon>
        <taxon>Maioricimonas</taxon>
    </lineage>
</organism>
<keyword evidence="3" id="KW-1185">Reference proteome</keyword>
<name>A0A517Z2C5_9PLAN</name>
<reference evidence="2 3" key="1">
    <citation type="submission" date="2019-02" db="EMBL/GenBank/DDBJ databases">
        <title>Deep-cultivation of Planctomycetes and their phenomic and genomic characterization uncovers novel biology.</title>
        <authorList>
            <person name="Wiegand S."/>
            <person name="Jogler M."/>
            <person name="Boedeker C."/>
            <person name="Pinto D."/>
            <person name="Vollmers J."/>
            <person name="Rivas-Marin E."/>
            <person name="Kohn T."/>
            <person name="Peeters S.H."/>
            <person name="Heuer A."/>
            <person name="Rast P."/>
            <person name="Oberbeckmann S."/>
            <person name="Bunk B."/>
            <person name="Jeske O."/>
            <person name="Meyerdierks A."/>
            <person name="Storesund J.E."/>
            <person name="Kallscheuer N."/>
            <person name="Luecker S."/>
            <person name="Lage O.M."/>
            <person name="Pohl T."/>
            <person name="Merkel B.J."/>
            <person name="Hornburger P."/>
            <person name="Mueller R.-W."/>
            <person name="Bruemmer F."/>
            <person name="Labrenz M."/>
            <person name="Spormann A.M."/>
            <person name="Op den Camp H."/>
            <person name="Overmann J."/>
            <person name="Amann R."/>
            <person name="Jetten M.S.M."/>
            <person name="Mascher T."/>
            <person name="Medema M.H."/>
            <person name="Devos D.P."/>
            <person name="Kaster A.-K."/>
            <person name="Ovreas L."/>
            <person name="Rohde M."/>
            <person name="Galperin M.Y."/>
            <person name="Jogler C."/>
        </authorList>
    </citation>
    <scope>NUCLEOTIDE SEQUENCE [LARGE SCALE GENOMIC DNA]</scope>
    <source>
        <strain evidence="2 3">Mal4</strain>
    </source>
</reference>
<dbReference type="OrthoDB" id="3720724at2"/>
<dbReference type="InterPro" id="IPR025402">
    <property type="entry name" value="DMP19_C"/>
</dbReference>
<proteinExistence type="predicted"/>
<dbReference type="EMBL" id="CP036275">
    <property type="protein sequence ID" value="QDU36623.1"/>
    <property type="molecule type" value="Genomic_DNA"/>
</dbReference>
<protein>
    <recommendedName>
        <fullName evidence="1">DNA mimic protein DMP19 C-terminal domain-containing protein</fullName>
    </recommendedName>
</protein>
<feature type="domain" description="DNA mimic protein DMP19 C-terminal" evidence="1">
    <location>
        <begin position="45"/>
        <end position="160"/>
    </location>
</feature>
<dbReference type="Pfam" id="PF14300">
    <property type="entry name" value="DMP19"/>
    <property type="match status" value="1"/>
</dbReference>
<dbReference type="KEGG" id="mri:Mal4_09100"/>
<dbReference type="Gene3D" id="1.20.1420.60">
    <property type="match status" value="1"/>
</dbReference>
<gene>
    <name evidence="2" type="ORF">Mal4_09100</name>
</gene>
<sequence length="276" mass="31478">MSDGYPTETVIVSKKALASDEPYDLIYSNIEFLNDQFEEHLTAEEVSADALRSYYVDYYLAQVNNGGFSQFVYNSGWDSEINGFICEGLEAMGAERHLKHFEAAAGLLDQLGPDRMDEFFESDYFGENEERDILNSFDDRFMAIEEEENLIELNARWLRQLPHLVALEPEEMQAEVERRAAALPDREKRIAAALEAAPRFEKLIRALCDEAGHELDRITAGDPAFEWKGQPLVAWHFLTDKGHFYLVDADGKARMMHGDSDEQICEIDAPEDVYGE</sequence>
<evidence type="ECO:0000313" key="2">
    <source>
        <dbReference type="EMBL" id="QDU36623.1"/>
    </source>
</evidence>
<dbReference type="AlphaFoldDB" id="A0A517Z2C5"/>
<evidence type="ECO:0000313" key="3">
    <source>
        <dbReference type="Proteomes" id="UP000320496"/>
    </source>
</evidence>
<dbReference type="RefSeq" id="WP_145367264.1">
    <property type="nucleotide sequence ID" value="NZ_CP036275.1"/>
</dbReference>
<accession>A0A517Z2C5</accession>
<evidence type="ECO:0000259" key="1">
    <source>
        <dbReference type="Pfam" id="PF14300"/>
    </source>
</evidence>